<organism evidence="1 2">
    <name type="scientific">Panagrolaimus sp. JU765</name>
    <dbReference type="NCBI Taxonomy" id="591449"/>
    <lineage>
        <taxon>Eukaryota</taxon>
        <taxon>Metazoa</taxon>
        <taxon>Ecdysozoa</taxon>
        <taxon>Nematoda</taxon>
        <taxon>Chromadorea</taxon>
        <taxon>Rhabditida</taxon>
        <taxon>Tylenchina</taxon>
        <taxon>Panagrolaimomorpha</taxon>
        <taxon>Panagrolaimoidea</taxon>
        <taxon>Panagrolaimidae</taxon>
        <taxon>Panagrolaimus</taxon>
    </lineage>
</organism>
<protein>
    <submittedName>
        <fullName evidence="2">LysM domain-containing protein</fullName>
    </submittedName>
</protein>
<evidence type="ECO:0000313" key="1">
    <source>
        <dbReference type="Proteomes" id="UP000887576"/>
    </source>
</evidence>
<name>A0AC34QY19_9BILA</name>
<dbReference type="Proteomes" id="UP000887576">
    <property type="component" value="Unplaced"/>
</dbReference>
<evidence type="ECO:0000313" key="2">
    <source>
        <dbReference type="WBParaSite" id="JU765_v2.g20355.t2"/>
    </source>
</evidence>
<accession>A0AC34QY19</accession>
<dbReference type="WBParaSite" id="JU765_v2.g20355.t2">
    <property type="protein sequence ID" value="JU765_v2.g20355.t2"/>
    <property type="gene ID" value="JU765_v2.g20355"/>
</dbReference>
<reference evidence="2" key="1">
    <citation type="submission" date="2022-11" db="UniProtKB">
        <authorList>
            <consortium name="WormBaseParasite"/>
        </authorList>
    </citation>
    <scope>IDENTIFICATION</scope>
</reference>
<proteinExistence type="predicted"/>
<sequence length="276" mass="30491">MMKNRGEFFPVCRFSTSILKQSRKKKRFQITGLNSVMKEHLIRVNSVPSSSADDVGESVELRARGRGQIGTAFQRENDSPTWLGTRVLIDKPIKPGDTLNKISLQFSVSVADLKRANNLVNDQDVFALPSIKIPVEPYRPSVIGTEIASKSGDRQPLLAFDQKIASKSGDRQPLLAFDESDEDSDEAQRKAHVNALLERTDANVAQVRGNLPSPGIETGAFHFVDATSPDTTMRNIWLLIVTVVLIFVVIPLLLTLLEEKSEAEAAAAYHRTYSSS</sequence>